<keyword evidence="1" id="KW-0812">Transmembrane</keyword>
<dbReference type="Proteomes" id="UP001176941">
    <property type="component" value="Chromosome 6"/>
</dbReference>
<keyword evidence="1" id="KW-1133">Transmembrane helix</keyword>
<evidence type="ECO:0000256" key="1">
    <source>
        <dbReference type="SAM" id="Phobius"/>
    </source>
</evidence>
<protein>
    <submittedName>
        <fullName evidence="2">Uncharacterized protein</fullName>
    </submittedName>
</protein>
<name>A0ABN8ZVI4_RANTA</name>
<proteinExistence type="predicted"/>
<reference evidence="2" key="1">
    <citation type="submission" date="2023-04" db="EMBL/GenBank/DDBJ databases">
        <authorList>
            <consortium name="ELIXIR-Norway"/>
        </authorList>
    </citation>
    <scope>NUCLEOTIDE SEQUENCE [LARGE SCALE GENOMIC DNA]</scope>
</reference>
<sequence length="115" mass="12613">MLQFKDLLTTRSLHSCLGVSELFSEAGRRFHTLQADREGHPSHRLPRQSTSIPQGCSVLSQASSEAAPSSNSHRQLVSGPALGCSGYCKGPHRLLFLLYKVNFVLVTISQFLLFG</sequence>
<dbReference type="EMBL" id="OX459942">
    <property type="protein sequence ID" value="CAI9176191.1"/>
    <property type="molecule type" value="Genomic_DNA"/>
</dbReference>
<feature type="transmembrane region" description="Helical" evidence="1">
    <location>
        <begin position="94"/>
        <end position="114"/>
    </location>
</feature>
<evidence type="ECO:0000313" key="2">
    <source>
        <dbReference type="EMBL" id="CAI9176191.1"/>
    </source>
</evidence>
<accession>A0ABN8ZVI4</accession>
<keyword evidence="3" id="KW-1185">Reference proteome</keyword>
<gene>
    <name evidence="2" type="ORF">MRATA1EN1_LOCUS25153</name>
</gene>
<organism evidence="2 3">
    <name type="scientific">Rangifer tarandus platyrhynchus</name>
    <name type="common">Svalbard reindeer</name>
    <dbReference type="NCBI Taxonomy" id="3082113"/>
    <lineage>
        <taxon>Eukaryota</taxon>
        <taxon>Metazoa</taxon>
        <taxon>Chordata</taxon>
        <taxon>Craniata</taxon>
        <taxon>Vertebrata</taxon>
        <taxon>Euteleostomi</taxon>
        <taxon>Mammalia</taxon>
        <taxon>Eutheria</taxon>
        <taxon>Laurasiatheria</taxon>
        <taxon>Artiodactyla</taxon>
        <taxon>Ruminantia</taxon>
        <taxon>Pecora</taxon>
        <taxon>Cervidae</taxon>
        <taxon>Odocoileinae</taxon>
        <taxon>Rangifer</taxon>
    </lineage>
</organism>
<evidence type="ECO:0000313" key="3">
    <source>
        <dbReference type="Proteomes" id="UP001176941"/>
    </source>
</evidence>
<keyword evidence="1" id="KW-0472">Membrane</keyword>